<accession>A0AAP2W732</accession>
<dbReference type="AlphaFoldDB" id="A0AAP2W732"/>
<dbReference type="EMBL" id="JAJNOR010000002">
    <property type="protein sequence ID" value="MCD2491968.1"/>
    <property type="molecule type" value="Genomic_DNA"/>
</dbReference>
<keyword evidence="4" id="KW-1185">Reference proteome</keyword>
<feature type="domain" description="Putative sugar diacid recognition" evidence="1">
    <location>
        <begin position="2"/>
        <end position="132"/>
    </location>
</feature>
<protein>
    <submittedName>
        <fullName evidence="3">Helix-turn-helix domain-containing protein</fullName>
    </submittedName>
</protein>
<dbReference type="PANTHER" id="PTHR33744">
    <property type="entry name" value="CARBOHYDRATE DIACID REGULATOR"/>
    <property type="match status" value="1"/>
</dbReference>
<dbReference type="Pfam" id="PF05651">
    <property type="entry name" value="Diacid_rec"/>
    <property type="match status" value="1"/>
</dbReference>
<feature type="domain" description="PucR C-terminal helix-turn-helix" evidence="2">
    <location>
        <begin position="316"/>
        <end position="355"/>
    </location>
</feature>
<dbReference type="RefSeq" id="WP_231061892.1">
    <property type="nucleotide sequence ID" value="NZ_JAJNOR010000002.1"/>
</dbReference>
<dbReference type="Gene3D" id="1.10.10.2840">
    <property type="entry name" value="PucR C-terminal helix-turn-helix domain"/>
    <property type="match status" value="1"/>
</dbReference>
<name>A0AAP2W732_9FIRM</name>
<gene>
    <name evidence="3" type="ORF">LQE92_04930</name>
</gene>
<dbReference type="InterPro" id="IPR008599">
    <property type="entry name" value="Diacid_rec"/>
</dbReference>
<dbReference type="InterPro" id="IPR051448">
    <property type="entry name" value="CdaR-like_regulators"/>
</dbReference>
<dbReference type="Pfam" id="PF13556">
    <property type="entry name" value="HTH_30"/>
    <property type="match status" value="1"/>
</dbReference>
<organism evidence="3 4">
    <name type="scientific">Lientehia hominis</name>
    <dbReference type="NCBI Taxonomy" id="2897778"/>
    <lineage>
        <taxon>Bacteria</taxon>
        <taxon>Bacillati</taxon>
        <taxon>Bacillota</taxon>
        <taxon>Clostridia</taxon>
        <taxon>Lachnospirales</taxon>
        <taxon>Lachnospiraceae</taxon>
        <taxon>Lientehia</taxon>
    </lineage>
</organism>
<sequence length="375" mass="43987">MLDVELAEKIIEKLTECTDYNINIMNERGIIVASTDKSRVGTFHEVAFEIINKKLDFKEVEAEDTFLGTKAGINMALEYKRDVIGVLGLTGEIEKIRPVVIVIKKMVETMLEYETQKEDALKRRTDKEHFINCLLYEDINKRELHNMAQALGYSDVTRVPILISFSDSVNLKEMSEKIKGGAGRSGREDIFVTSRDGKILIFKSYTEPIEGFFENYKYVIGEYLGRFLRHVAENEIDCKICVGSLQASMAHYKYGYQHCLWLEKSVSVPKRSIFFYDYLDEYLKHQLPFMELHKVFDVFAERYTDEFKKMYTEHIGALYENNYSMQESSKRLYIHKNTLAFRLDKIKNQLGLNPMQNARDRELVNYFYYYLRQLS</sequence>
<dbReference type="InterPro" id="IPR025736">
    <property type="entry name" value="PucR_C-HTH_dom"/>
</dbReference>
<dbReference type="Proteomes" id="UP001299265">
    <property type="component" value="Unassembled WGS sequence"/>
</dbReference>
<proteinExistence type="predicted"/>
<comment type="caution">
    <text evidence="3">The sequence shown here is derived from an EMBL/GenBank/DDBJ whole genome shotgun (WGS) entry which is preliminary data.</text>
</comment>
<reference evidence="3 4" key="1">
    <citation type="submission" date="2021-11" db="EMBL/GenBank/DDBJ databases">
        <title>Lacrimispora sp. nov. NSJ-141 isolated from human feces.</title>
        <authorList>
            <person name="Abdugheni R."/>
        </authorList>
    </citation>
    <scope>NUCLEOTIDE SEQUENCE [LARGE SCALE GENOMIC DNA]</scope>
    <source>
        <strain evidence="3 4">NSJ-141</strain>
    </source>
</reference>
<dbReference type="PANTHER" id="PTHR33744:SF16">
    <property type="entry name" value="CARBOHYDRATE DIACID REGULATOR"/>
    <property type="match status" value="1"/>
</dbReference>
<evidence type="ECO:0000259" key="2">
    <source>
        <dbReference type="Pfam" id="PF13556"/>
    </source>
</evidence>
<evidence type="ECO:0000259" key="1">
    <source>
        <dbReference type="Pfam" id="PF05651"/>
    </source>
</evidence>
<dbReference type="InterPro" id="IPR042070">
    <property type="entry name" value="PucR_C-HTH_sf"/>
</dbReference>
<evidence type="ECO:0000313" key="3">
    <source>
        <dbReference type="EMBL" id="MCD2491968.1"/>
    </source>
</evidence>
<evidence type="ECO:0000313" key="4">
    <source>
        <dbReference type="Proteomes" id="UP001299265"/>
    </source>
</evidence>